<dbReference type="EMBL" id="JARJCM010000048">
    <property type="protein sequence ID" value="KAJ7035776.1"/>
    <property type="molecule type" value="Genomic_DNA"/>
</dbReference>
<evidence type="ECO:0000313" key="2">
    <source>
        <dbReference type="Proteomes" id="UP001218188"/>
    </source>
</evidence>
<sequence length="219" mass="24847">MEFARGAACGADNILPPKKKLWRATRHKDFSRSIRFFMWMLLHDGYKVGDHWTNIPGHTEKATCSHCGVTESMSHILTNCDAPGQSLVWDLASELWKRQVGPELRPTISEIMACGAITCGNKGTTRLLFRIIVSESAHLIWKLRNNRVINEEDPASNVEIQNKWRKATSSRLLTDKNVKYGNRAIDGSLVKSTWCKVLKDEYALPKYWYRETGVLVGIG</sequence>
<gene>
    <name evidence="1" type="ORF">C8F04DRAFT_954637</name>
</gene>
<reference evidence="1" key="1">
    <citation type="submission" date="2023-03" db="EMBL/GenBank/DDBJ databases">
        <title>Massive genome expansion in bonnet fungi (Mycena s.s.) driven by repeated elements and novel gene families across ecological guilds.</title>
        <authorList>
            <consortium name="Lawrence Berkeley National Laboratory"/>
            <person name="Harder C.B."/>
            <person name="Miyauchi S."/>
            <person name="Viragh M."/>
            <person name="Kuo A."/>
            <person name="Thoen E."/>
            <person name="Andreopoulos B."/>
            <person name="Lu D."/>
            <person name="Skrede I."/>
            <person name="Drula E."/>
            <person name="Henrissat B."/>
            <person name="Morin E."/>
            <person name="Kohler A."/>
            <person name="Barry K."/>
            <person name="LaButti K."/>
            <person name="Morin E."/>
            <person name="Salamov A."/>
            <person name="Lipzen A."/>
            <person name="Mereny Z."/>
            <person name="Hegedus B."/>
            <person name="Baldrian P."/>
            <person name="Stursova M."/>
            <person name="Weitz H."/>
            <person name="Taylor A."/>
            <person name="Grigoriev I.V."/>
            <person name="Nagy L.G."/>
            <person name="Martin F."/>
            <person name="Kauserud H."/>
        </authorList>
    </citation>
    <scope>NUCLEOTIDE SEQUENCE</scope>
    <source>
        <strain evidence="1">CBHHK200</strain>
    </source>
</reference>
<name>A0AAD6SXD0_9AGAR</name>
<dbReference type="Proteomes" id="UP001218188">
    <property type="component" value="Unassembled WGS sequence"/>
</dbReference>
<evidence type="ECO:0008006" key="3">
    <source>
        <dbReference type="Google" id="ProtNLM"/>
    </source>
</evidence>
<keyword evidence="2" id="KW-1185">Reference proteome</keyword>
<accession>A0AAD6SXD0</accession>
<comment type="caution">
    <text evidence="1">The sequence shown here is derived from an EMBL/GenBank/DDBJ whole genome shotgun (WGS) entry which is preliminary data.</text>
</comment>
<protein>
    <recommendedName>
        <fullName evidence="3">Reverse transcriptase zinc-binding domain-containing protein</fullName>
    </recommendedName>
</protein>
<proteinExistence type="predicted"/>
<dbReference type="AlphaFoldDB" id="A0AAD6SXD0"/>
<organism evidence="1 2">
    <name type="scientific">Mycena alexandri</name>
    <dbReference type="NCBI Taxonomy" id="1745969"/>
    <lineage>
        <taxon>Eukaryota</taxon>
        <taxon>Fungi</taxon>
        <taxon>Dikarya</taxon>
        <taxon>Basidiomycota</taxon>
        <taxon>Agaricomycotina</taxon>
        <taxon>Agaricomycetes</taxon>
        <taxon>Agaricomycetidae</taxon>
        <taxon>Agaricales</taxon>
        <taxon>Marasmiineae</taxon>
        <taxon>Mycenaceae</taxon>
        <taxon>Mycena</taxon>
    </lineage>
</organism>
<evidence type="ECO:0000313" key="1">
    <source>
        <dbReference type="EMBL" id="KAJ7035776.1"/>
    </source>
</evidence>